<dbReference type="PANTHER" id="PTHR43273:SF8">
    <property type="entry name" value="RADICAL SAM DOMAIN PROTEIN"/>
    <property type="match status" value="1"/>
</dbReference>
<dbReference type="SFLD" id="SFLDG01386">
    <property type="entry name" value="main_SPASM_domain-containing"/>
    <property type="match status" value="1"/>
</dbReference>
<dbReference type="Proteomes" id="UP000192907">
    <property type="component" value="Unassembled WGS sequence"/>
</dbReference>
<evidence type="ECO:0000313" key="8">
    <source>
        <dbReference type="Proteomes" id="UP000192907"/>
    </source>
</evidence>
<dbReference type="AlphaFoldDB" id="A0A1Y6CL42"/>
<dbReference type="SFLD" id="SFLDG01067">
    <property type="entry name" value="SPASM/twitch_domain_containing"/>
    <property type="match status" value="1"/>
</dbReference>
<dbReference type="InterPro" id="IPR058240">
    <property type="entry name" value="rSAM_sf"/>
</dbReference>
<dbReference type="SFLD" id="SFLDS00029">
    <property type="entry name" value="Radical_SAM"/>
    <property type="match status" value="1"/>
</dbReference>
<dbReference type="SUPFAM" id="SSF102114">
    <property type="entry name" value="Radical SAM enzymes"/>
    <property type="match status" value="1"/>
</dbReference>
<dbReference type="GO" id="GO:0046872">
    <property type="term" value="F:metal ion binding"/>
    <property type="evidence" value="ECO:0007669"/>
    <property type="project" value="UniProtKB-KW"/>
</dbReference>
<dbReference type="PANTHER" id="PTHR43273">
    <property type="entry name" value="ANAEROBIC SULFATASE-MATURATING ENZYME HOMOLOG ASLB-RELATED"/>
    <property type="match status" value="1"/>
</dbReference>
<evidence type="ECO:0000256" key="2">
    <source>
        <dbReference type="ARBA" id="ARBA00022691"/>
    </source>
</evidence>
<keyword evidence="2" id="KW-0949">S-adenosyl-L-methionine</keyword>
<dbReference type="SFLD" id="SFLDG01384">
    <property type="entry name" value="thioether_bond_formation_requi"/>
    <property type="match status" value="1"/>
</dbReference>
<dbReference type="InterPro" id="IPR013785">
    <property type="entry name" value="Aldolase_TIM"/>
</dbReference>
<dbReference type="OrthoDB" id="9782387at2"/>
<dbReference type="SFLD" id="SFLDG01072">
    <property type="entry name" value="dehydrogenase_like"/>
    <property type="match status" value="1"/>
</dbReference>
<dbReference type="EMBL" id="FWZT01000020">
    <property type="protein sequence ID" value="SMF60024.1"/>
    <property type="molecule type" value="Genomic_DNA"/>
</dbReference>
<dbReference type="CDD" id="cd01335">
    <property type="entry name" value="Radical_SAM"/>
    <property type="match status" value="1"/>
</dbReference>
<keyword evidence="8" id="KW-1185">Reference proteome</keyword>
<dbReference type="InterPro" id="IPR007197">
    <property type="entry name" value="rSAM"/>
</dbReference>
<evidence type="ECO:0000256" key="1">
    <source>
        <dbReference type="ARBA" id="ARBA00001966"/>
    </source>
</evidence>
<evidence type="ECO:0000256" key="5">
    <source>
        <dbReference type="ARBA" id="ARBA00023014"/>
    </source>
</evidence>
<comment type="cofactor">
    <cofactor evidence="1">
        <name>[4Fe-4S] cluster</name>
        <dbReference type="ChEBI" id="CHEBI:49883"/>
    </cofactor>
</comment>
<evidence type="ECO:0000256" key="3">
    <source>
        <dbReference type="ARBA" id="ARBA00022723"/>
    </source>
</evidence>
<dbReference type="InterPro" id="IPR023867">
    <property type="entry name" value="Sulphatase_maturase_rSAM"/>
</dbReference>
<accession>A0A1Y6CL42</accession>
<sequence length="394" mass="44225">MGPLRLLILQATPFCNLDCTYCYLPDKGVKKKMSDDVIAKAVEQVLQLDIVGEELSIVWHAGEPLAAGINFYRKAHKIISDILPSGTKLRHCIQTNGTLIQDQWCELFKDINMSVGISIDGPPDLNDRFRIMKSGQGSTSRVEQAISCMKKNDYGFHTISVVTKDSLSMPEEIFRYLHGLGADTIAFNVEEVEGVHEESSMNGISEDEYKGFLKVLHDLSFEIGNVNYVREFRQAHQAIMTSIVKKRPTMSMENRPLSILNVDIDGNMSTYSPELLGMKHPRYGDFLIGNVLKESIKEKLSDKKFNRMANDILKGVKNCQSECSYFHFCGGGAPSNKLFENGTFESTETMHCRMSRKVVVDVAMERVMDLLGEKIDQSILEHPKSEEVTHVVGG</sequence>
<keyword evidence="4" id="KW-0408">Iron</keyword>
<dbReference type="PROSITE" id="PS51918">
    <property type="entry name" value="RADICAL_SAM"/>
    <property type="match status" value="1"/>
</dbReference>
<reference evidence="8" key="1">
    <citation type="submission" date="2017-04" db="EMBL/GenBank/DDBJ databases">
        <authorList>
            <person name="Varghese N."/>
            <person name="Submissions S."/>
        </authorList>
    </citation>
    <scope>NUCLEOTIDE SEQUENCE [LARGE SCALE GENOMIC DNA]</scope>
    <source>
        <strain evidence="8">RKEM611</strain>
    </source>
</reference>
<gene>
    <name evidence="7" type="ORF">SAMN06296036_12078</name>
</gene>
<dbReference type="GO" id="GO:0016491">
    <property type="term" value="F:oxidoreductase activity"/>
    <property type="evidence" value="ECO:0007669"/>
    <property type="project" value="InterPro"/>
</dbReference>
<evidence type="ECO:0000259" key="6">
    <source>
        <dbReference type="PROSITE" id="PS51918"/>
    </source>
</evidence>
<dbReference type="NCBIfam" id="TIGR04261">
    <property type="entry name" value="rSAM_GlyRichRpt"/>
    <property type="match status" value="1"/>
</dbReference>
<dbReference type="Gene3D" id="3.20.20.70">
    <property type="entry name" value="Aldolase class I"/>
    <property type="match status" value="1"/>
</dbReference>
<evidence type="ECO:0000313" key="7">
    <source>
        <dbReference type="EMBL" id="SMF60024.1"/>
    </source>
</evidence>
<dbReference type="STRING" id="1513793.SAMN06296036_12078"/>
<dbReference type="Pfam" id="PF04055">
    <property type="entry name" value="Radical_SAM"/>
    <property type="match status" value="1"/>
</dbReference>
<feature type="domain" description="Radical SAM core" evidence="6">
    <location>
        <begin position="1"/>
        <end position="227"/>
    </location>
</feature>
<dbReference type="GO" id="GO:0051536">
    <property type="term" value="F:iron-sulfur cluster binding"/>
    <property type="evidence" value="ECO:0007669"/>
    <property type="project" value="UniProtKB-KW"/>
</dbReference>
<protein>
    <recommendedName>
        <fullName evidence="6">Radical SAM core domain-containing protein</fullName>
    </recommendedName>
</protein>
<keyword evidence="5" id="KW-0411">Iron-sulfur</keyword>
<organism evidence="7 8">
    <name type="scientific">Pseudobacteriovorax antillogorgiicola</name>
    <dbReference type="NCBI Taxonomy" id="1513793"/>
    <lineage>
        <taxon>Bacteria</taxon>
        <taxon>Pseudomonadati</taxon>
        <taxon>Bdellovibrionota</taxon>
        <taxon>Oligoflexia</taxon>
        <taxon>Oligoflexales</taxon>
        <taxon>Pseudobacteriovoracaceae</taxon>
        <taxon>Pseudobacteriovorax</taxon>
    </lineage>
</organism>
<dbReference type="InterPro" id="IPR026357">
    <property type="entry name" value="rSAM_SPASM_GrrM_OscB"/>
</dbReference>
<proteinExistence type="predicted"/>
<name>A0A1Y6CL42_9BACT</name>
<keyword evidence="3" id="KW-0479">Metal-binding</keyword>
<evidence type="ECO:0000256" key="4">
    <source>
        <dbReference type="ARBA" id="ARBA00023004"/>
    </source>
</evidence>
<dbReference type="RefSeq" id="WP_132322861.1">
    <property type="nucleotide sequence ID" value="NZ_FWZT01000020.1"/>
</dbReference>